<comment type="caution">
    <text evidence="1">The sequence shown here is derived from an EMBL/GenBank/DDBJ whole genome shotgun (WGS) entry which is preliminary data.</text>
</comment>
<dbReference type="Proteomes" id="UP000185911">
    <property type="component" value="Unassembled WGS sequence"/>
</dbReference>
<gene>
    <name evidence="1" type="ORF">BLL52_4057</name>
</gene>
<reference evidence="1 2" key="1">
    <citation type="submission" date="2017-01" db="EMBL/GenBank/DDBJ databases">
        <title>Genome sequence of Rhodoferax antarcticus ANT.BR, a psychrophilic purple nonsulfur bacterium from an Antarctic microbial mat.</title>
        <authorList>
            <person name="Baker J."/>
            <person name="Riester C."/>
            <person name="Skinner B."/>
            <person name="Newell A."/>
            <person name="Swingley W."/>
            <person name="Madigan M."/>
            <person name="Jung D."/>
            <person name="Asao M."/>
            <person name="Chen M."/>
            <person name="Loughlin P."/>
            <person name="Pan H."/>
            <person name="Lin S."/>
            <person name="Li N."/>
            <person name="Shaw J."/>
            <person name="Prado M."/>
            <person name="Sherman C."/>
            <person name="Li X."/>
            <person name="Tang J."/>
            <person name="Blankenship R."/>
            <person name="Zhao T."/>
            <person name="Touchman J."/>
            <person name="Sattley M."/>
        </authorList>
    </citation>
    <scope>NUCLEOTIDE SEQUENCE [LARGE SCALE GENOMIC DNA]</scope>
    <source>
        <strain evidence="1 2">ANT.BR</strain>
    </source>
</reference>
<name>A0A1Q8Y9K6_9BURK</name>
<keyword evidence="2" id="KW-1185">Reference proteome</keyword>
<dbReference type="AlphaFoldDB" id="A0A1Q8Y9K6"/>
<accession>A0A1Q8Y9K6</accession>
<organism evidence="1 2">
    <name type="scientific">Rhodoferax antarcticus ANT.BR</name>
    <dbReference type="NCBI Taxonomy" id="1111071"/>
    <lineage>
        <taxon>Bacteria</taxon>
        <taxon>Pseudomonadati</taxon>
        <taxon>Pseudomonadota</taxon>
        <taxon>Betaproteobacteria</taxon>
        <taxon>Burkholderiales</taxon>
        <taxon>Comamonadaceae</taxon>
        <taxon>Rhodoferax</taxon>
    </lineage>
</organism>
<dbReference type="EMBL" id="MSYM01000019">
    <property type="protein sequence ID" value="OLP04736.1"/>
    <property type="molecule type" value="Genomic_DNA"/>
</dbReference>
<evidence type="ECO:0000313" key="2">
    <source>
        <dbReference type="Proteomes" id="UP000185911"/>
    </source>
</evidence>
<protein>
    <submittedName>
        <fullName evidence="1">Uncharacterized protein</fullName>
    </submittedName>
</protein>
<sequence>MWPSWGAIQSDVDLRRVYWVEADITVVVESAGQCALLRVPRPLCGLLLYLRKAHHPTDLASVLVRWQGASQKLPALAMARMEVNF</sequence>
<evidence type="ECO:0000313" key="1">
    <source>
        <dbReference type="EMBL" id="OLP04736.1"/>
    </source>
</evidence>
<proteinExistence type="predicted"/>